<evidence type="ECO:0000259" key="1">
    <source>
        <dbReference type="Pfam" id="PF09836"/>
    </source>
</evidence>
<gene>
    <name evidence="2" type="ORF">ROJ8625_02540</name>
</gene>
<reference evidence="2 3" key="1">
    <citation type="submission" date="2017-03" db="EMBL/GenBank/DDBJ databases">
        <authorList>
            <person name="Afonso C.L."/>
            <person name="Miller P.J."/>
            <person name="Scott M.A."/>
            <person name="Spackman E."/>
            <person name="Goraichik I."/>
            <person name="Dimitrov K.M."/>
            <person name="Suarez D.L."/>
            <person name="Swayne D.E."/>
        </authorList>
    </citation>
    <scope>NUCLEOTIDE SEQUENCE [LARGE SCALE GENOMIC DNA]</scope>
    <source>
        <strain evidence="2 3">CECT 8625</strain>
    </source>
</reference>
<proteinExistence type="predicted"/>
<evidence type="ECO:0000313" key="3">
    <source>
        <dbReference type="Proteomes" id="UP000193570"/>
    </source>
</evidence>
<dbReference type="Gene3D" id="1.10.150.690">
    <property type="entry name" value="DUF2063"/>
    <property type="match status" value="1"/>
</dbReference>
<dbReference type="Proteomes" id="UP000193570">
    <property type="component" value="Unassembled WGS sequence"/>
</dbReference>
<accession>A0A1X6ZH26</accession>
<dbReference type="EMBL" id="FWFK01000004">
    <property type="protein sequence ID" value="SLN51030.1"/>
    <property type="molecule type" value="Genomic_DNA"/>
</dbReference>
<dbReference type="OrthoDB" id="4146344at2"/>
<sequence>MTREAAFRGALLDPRAPVPAGLVDGAGRPAGRRYAVYRNNVAVSLRDALAAGFPAVAARLGPALFSDVALDYLRASPPDTPVLQHWGTGFPDYLAAHPHLADRPDLPDLARLDLLIRQSYHAADHEAADPAPLATMDEATLMTVRLRLAPSLRLLSSPWPVLSLRRVVLDGGPEPSMAPEEIVVLRPDFDPEPRALPAGGVAILSALRAGAPLGAAWQTAPDTDLGQVLAPLLETRAIVAIDA</sequence>
<dbReference type="RefSeq" id="WP_085792220.1">
    <property type="nucleotide sequence ID" value="NZ_FWFK01000004.1"/>
</dbReference>
<dbReference type="Pfam" id="PF09836">
    <property type="entry name" value="DUF2063"/>
    <property type="match status" value="1"/>
</dbReference>
<name>A0A1X6ZH26_9RHOB</name>
<keyword evidence="3" id="KW-1185">Reference proteome</keyword>
<feature type="domain" description="Putative DNA-binding" evidence="1">
    <location>
        <begin position="5"/>
        <end position="94"/>
    </location>
</feature>
<protein>
    <recommendedName>
        <fullName evidence="1">Putative DNA-binding domain-containing protein</fullName>
    </recommendedName>
</protein>
<dbReference type="InterPro" id="IPR044922">
    <property type="entry name" value="DUF2063_N_sf"/>
</dbReference>
<dbReference type="AlphaFoldDB" id="A0A1X6ZH26"/>
<evidence type="ECO:0000313" key="2">
    <source>
        <dbReference type="EMBL" id="SLN51030.1"/>
    </source>
</evidence>
<dbReference type="InterPro" id="IPR018640">
    <property type="entry name" value="DUF2063"/>
</dbReference>
<organism evidence="2 3">
    <name type="scientific">Roseivivax jejudonensis</name>
    <dbReference type="NCBI Taxonomy" id="1529041"/>
    <lineage>
        <taxon>Bacteria</taxon>
        <taxon>Pseudomonadati</taxon>
        <taxon>Pseudomonadota</taxon>
        <taxon>Alphaproteobacteria</taxon>
        <taxon>Rhodobacterales</taxon>
        <taxon>Roseobacteraceae</taxon>
        <taxon>Roseivivax</taxon>
    </lineage>
</organism>